<evidence type="ECO:0000313" key="3">
    <source>
        <dbReference type="Proteomes" id="UP000419138"/>
    </source>
</evidence>
<evidence type="ECO:0000259" key="1">
    <source>
        <dbReference type="Pfam" id="PF00656"/>
    </source>
</evidence>
<gene>
    <name evidence="2" type="ORF">FF041_37100</name>
</gene>
<dbReference type="EMBL" id="VCLA01000202">
    <property type="protein sequence ID" value="MQT05511.1"/>
    <property type="molecule type" value="Genomic_DNA"/>
</dbReference>
<dbReference type="RefSeq" id="WP_153487213.1">
    <property type="nucleotide sequence ID" value="NZ_JBEPDZ010000071.1"/>
</dbReference>
<reference evidence="2 3" key="1">
    <citation type="submission" date="2019-05" db="EMBL/GenBank/DDBJ databases">
        <title>Comparative genomics and metabolomics analyses of clavulanic acid producing Streptomyces species provides insight into specialized metabolism and evolution of beta-lactam biosynthetic gene clusters.</title>
        <authorList>
            <person name="Moore M.A."/>
            <person name="Cruz-Morales P."/>
            <person name="Barona Gomez F."/>
            <person name="Kapil T."/>
        </authorList>
    </citation>
    <scope>NUCLEOTIDE SEQUENCE [LARGE SCALE GENOMIC DNA]</scope>
    <source>
        <strain evidence="2 3">NRRL 5741</strain>
    </source>
</reference>
<dbReference type="GO" id="GO:0004197">
    <property type="term" value="F:cysteine-type endopeptidase activity"/>
    <property type="evidence" value="ECO:0007669"/>
    <property type="project" value="InterPro"/>
</dbReference>
<dbReference type="InterPro" id="IPR050452">
    <property type="entry name" value="Metacaspase"/>
</dbReference>
<dbReference type="GO" id="GO:0005737">
    <property type="term" value="C:cytoplasm"/>
    <property type="evidence" value="ECO:0007669"/>
    <property type="project" value="TreeGrafter"/>
</dbReference>
<feature type="domain" description="Peptidase C14 caspase" evidence="1">
    <location>
        <begin position="17"/>
        <end position="250"/>
    </location>
</feature>
<dbReference type="PANTHER" id="PTHR48104">
    <property type="entry name" value="METACASPASE-4"/>
    <property type="match status" value="1"/>
</dbReference>
<dbReference type="InterPro" id="IPR011600">
    <property type="entry name" value="Pept_C14_caspase"/>
</dbReference>
<dbReference type="OrthoDB" id="8447555at2"/>
<dbReference type="Proteomes" id="UP000419138">
    <property type="component" value="Unassembled WGS sequence"/>
</dbReference>
<comment type="caution">
    <text evidence="2">The sequence shown here is derived from an EMBL/GenBank/DDBJ whole genome shotgun (WGS) entry which is preliminary data.</text>
</comment>
<dbReference type="PANTHER" id="PTHR48104:SF30">
    <property type="entry name" value="METACASPASE-1"/>
    <property type="match status" value="1"/>
</dbReference>
<proteinExistence type="predicted"/>
<accession>A0A646KUH6</accession>
<dbReference type="GO" id="GO:0006508">
    <property type="term" value="P:proteolysis"/>
    <property type="evidence" value="ECO:0007669"/>
    <property type="project" value="InterPro"/>
</dbReference>
<name>A0A646KUH6_STRJU</name>
<keyword evidence="3" id="KW-1185">Reference proteome</keyword>
<dbReference type="Pfam" id="PF00656">
    <property type="entry name" value="Peptidase_C14"/>
    <property type="match status" value="1"/>
</dbReference>
<dbReference type="AlphaFoldDB" id="A0A646KUH6"/>
<dbReference type="SUPFAM" id="SSF52129">
    <property type="entry name" value="Caspase-like"/>
    <property type="match status" value="1"/>
</dbReference>
<dbReference type="InterPro" id="IPR029030">
    <property type="entry name" value="Caspase-like_dom_sf"/>
</dbReference>
<evidence type="ECO:0000313" key="2">
    <source>
        <dbReference type="EMBL" id="MQT05511.1"/>
    </source>
</evidence>
<dbReference type="Gene3D" id="3.40.50.1460">
    <property type="match status" value="1"/>
</dbReference>
<sequence length="266" mass="29808">MATGLSLHLGLNSVDPAKYNGWDGRLVACENDARDMARLARAAGFADTTLFTADCTVENIVAELRKAAGQLVNGDILMFSYSGHGGQVPNTVGSDDEPDRLDETLVFYDRQFLDDELDREFARFADGVRILTLLDSCHSGSAIELPSDEQETPRLMPIDKQREIYERDKEYFQELQRELAARKGVAEEADALLISACQDNQFAADGRVNGKYTETLLKVWGDGAFQGGYRDFHRDILRRMPRDQSPNLYVSGRPDEEFLGQRPFTV</sequence>
<organism evidence="2 3">
    <name type="scientific">Streptomyces jumonjinensis</name>
    <dbReference type="NCBI Taxonomy" id="1945"/>
    <lineage>
        <taxon>Bacteria</taxon>
        <taxon>Bacillati</taxon>
        <taxon>Actinomycetota</taxon>
        <taxon>Actinomycetes</taxon>
        <taxon>Kitasatosporales</taxon>
        <taxon>Streptomycetaceae</taxon>
        <taxon>Streptomyces</taxon>
    </lineage>
</organism>
<protein>
    <submittedName>
        <fullName evidence="2">Caspase family protein</fullName>
    </submittedName>
</protein>